<dbReference type="Pfam" id="PF18758">
    <property type="entry name" value="KDZ"/>
    <property type="match status" value="2"/>
</dbReference>
<dbReference type="OrthoDB" id="3257768at2759"/>
<name>A0A6A4GCW8_9AGAR</name>
<reference evidence="1" key="1">
    <citation type="journal article" date="2019" name="Environ. Microbiol.">
        <title>Fungal ecological strategies reflected in gene transcription - a case study of two litter decomposers.</title>
        <authorList>
            <person name="Barbi F."/>
            <person name="Kohler A."/>
            <person name="Barry K."/>
            <person name="Baskaran P."/>
            <person name="Daum C."/>
            <person name="Fauchery L."/>
            <person name="Ihrmark K."/>
            <person name="Kuo A."/>
            <person name="LaButti K."/>
            <person name="Lipzen A."/>
            <person name="Morin E."/>
            <person name="Grigoriev I.V."/>
            <person name="Henrissat B."/>
            <person name="Lindahl B."/>
            <person name="Martin F."/>
        </authorList>
    </citation>
    <scope>NUCLEOTIDE SEQUENCE</scope>
    <source>
        <strain evidence="1">JB14</strain>
    </source>
</reference>
<dbReference type="EMBL" id="ML770510">
    <property type="protein sequence ID" value="KAE9383382.1"/>
    <property type="molecule type" value="Genomic_DNA"/>
</dbReference>
<proteinExistence type="predicted"/>
<dbReference type="PANTHER" id="PTHR33104:SF2">
    <property type="entry name" value="CXC3 LIKE CYSTEINE CLUSTER DOMAIN-CONTAINING PROTEIN"/>
    <property type="match status" value="1"/>
</dbReference>
<gene>
    <name evidence="1" type="ORF">BT96DRAFT_1009261</name>
</gene>
<organism evidence="1 2">
    <name type="scientific">Gymnopus androsaceus JB14</name>
    <dbReference type="NCBI Taxonomy" id="1447944"/>
    <lineage>
        <taxon>Eukaryota</taxon>
        <taxon>Fungi</taxon>
        <taxon>Dikarya</taxon>
        <taxon>Basidiomycota</taxon>
        <taxon>Agaricomycotina</taxon>
        <taxon>Agaricomycetes</taxon>
        <taxon>Agaricomycetidae</taxon>
        <taxon>Agaricales</taxon>
        <taxon>Marasmiineae</taxon>
        <taxon>Omphalotaceae</taxon>
        <taxon>Gymnopus</taxon>
    </lineage>
</organism>
<feature type="non-terminal residue" evidence="1">
    <location>
        <position position="358"/>
    </location>
</feature>
<dbReference type="Proteomes" id="UP000799118">
    <property type="component" value="Unassembled WGS sequence"/>
</dbReference>
<evidence type="ECO:0000313" key="2">
    <source>
        <dbReference type="Proteomes" id="UP000799118"/>
    </source>
</evidence>
<protein>
    <submittedName>
        <fullName evidence="1">Uncharacterized protein</fullName>
    </submittedName>
</protein>
<sequence>MSTCTGLAALDHANTKFSRGYATTGVGLGVCAHHKFIQKNGAVDLQKGERYANMDYAYASIPPTSRPEAHEGLPSLVRCDLSKQDVRFVIPKLHIYGHQLLCQLKFSLNWLRGAGRTDGEGIERPWAHLSPIATSTRDMGPDEFTAGRGSITESWERMIRNWEEQQEKPEGEREEVANPYEMPHSGMSEAEVRLRLTEEEAAQAKEGNFSLHNVGPTAFMTQLLELEEQQRALKMGVEAKSFETATQKTQLAEKRTKIMRLIGKIRSVQAVYMPGALRVLQQHEGPTKDEHAEEVPLILPSDIPSHIRLSVCHTGLPRLEEELREAQLRGSLMSLRTHLHMKSRLLTYRTTNVKAQGM</sequence>
<evidence type="ECO:0000313" key="1">
    <source>
        <dbReference type="EMBL" id="KAE9383382.1"/>
    </source>
</evidence>
<dbReference type="AlphaFoldDB" id="A0A6A4GCW8"/>
<keyword evidence="2" id="KW-1185">Reference proteome</keyword>
<dbReference type="InterPro" id="IPR040521">
    <property type="entry name" value="KDZ"/>
</dbReference>
<dbReference type="PANTHER" id="PTHR33104">
    <property type="entry name" value="SI:DKEY-29D5.2"/>
    <property type="match status" value="1"/>
</dbReference>
<accession>A0A6A4GCW8</accession>